<name>A0A927MGM3_9ACTN</name>
<sequence>MAAGVGVTAARVSTKVGNNPKLMNRLKRATPPVPFV</sequence>
<proteinExistence type="predicted"/>
<evidence type="ECO:0000313" key="1">
    <source>
        <dbReference type="EMBL" id="MBE1491333.1"/>
    </source>
</evidence>
<comment type="caution">
    <text evidence="1">The sequence shown here is derived from an EMBL/GenBank/DDBJ whole genome shotgun (WGS) entry which is preliminary data.</text>
</comment>
<reference evidence="1" key="1">
    <citation type="submission" date="2020-10" db="EMBL/GenBank/DDBJ databases">
        <title>Sequencing the genomes of 1000 actinobacteria strains.</title>
        <authorList>
            <person name="Klenk H.-P."/>
        </authorList>
    </citation>
    <scope>NUCLEOTIDE SEQUENCE</scope>
    <source>
        <strain evidence="1">DSM 46832</strain>
    </source>
</reference>
<dbReference type="EMBL" id="JADBEB010000001">
    <property type="protein sequence ID" value="MBE1491333.1"/>
    <property type="molecule type" value="Genomic_DNA"/>
</dbReference>
<dbReference type="Proteomes" id="UP000649753">
    <property type="component" value="Unassembled WGS sequence"/>
</dbReference>
<dbReference type="AlphaFoldDB" id="A0A927MGM3"/>
<keyword evidence="2" id="KW-1185">Reference proteome</keyword>
<gene>
    <name evidence="1" type="ORF">H4W31_006971</name>
</gene>
<evidence type="ECO:0000313" key="2">
    <source>
        <dbReference type="Proteomes" id="UP000649753"/>
    </source>
</evidence>
<organism evidence="1 2">
    <name type="scientific">Plantactinospora soyae</name>
    <dbReference type="NCBI Taxonomy" id="1544732"/>
    <lineage>
        <taxon>Bacteria</taxon>
        <taxon>Bacillati</taxon>
        <taxon>Actinomycetota</taxon>
        <taxon>Actinomycetes</taxon>
        <taxon>Micromonosporales</taxon>
        <taxon>Micromonosporaceae</taxon>
        <taxon>Plantactinospora</taxon>
    </lineage>
</organism>
<protein>
    <submittedName>
        <fullName evidence="1">Uncharacterized protein</fullName>
    </submittedName>
</protein>
<accession>A0A927MGM3</accession>